<dbReference type="STRING" id="1121306.SAMN02745196_02678"/>
<dbReference type="Gene3D" id="3.30.870.10">
    <property type="entry name" value="Endonuclease Chain A"/>
    <property type="match status" value="1"/>
</dbReference>
<dbReference type="PROSITE" id="PS51192">
    <property type="entry name" value="HELICASE_ATP_BIND_1"/>
    <property type="match status" value="1"/>
</dbReference>
<feature type="domain" description="Helicase C-terminal" evidence="3">
    <location>
        <begin position="555"/>
        <end position="700"/>
    </location>
</feature>
<dbReference type="GO" id="GO:0006793">
    <property type="term" value="P:phosphorus metabolic process"/>
    <property type="evidence" value="ECO:0007669"/>
    <property type="project" value="UniProtKB-ARBA"/>
</dbReference>
<dbReference type="GO" id="GO:0004386">
    <property type="term" value="F:helicase activity"/>
    <property type="evidence" value="ECO:0007669"/>
    <property type="project" value="UniProtKB-KW"/>
</dbReference>
<protein>
    <submittedName>
        <fullName evidence="4">Helicase conserved C-terminal domain-containing protein</fullName>
    </submittedName>
</protein>
<evidence type="ECO:0000259" key="1">
    <source>
        <dbReference type="PROSITE" id="PS50035"/>
    </source>
</evidence>
<dbReference type="PROSITE" id="PS50035">
    <property type="entry name" value="PLD"/>
    <property type="match status" value="1"/>
</dbReference>
<dbReference type="SUPFAM" id="SSF56024">
    <property type="entry name" value="Phospholipase D/nuclease"/>
    <property type="match status" value="1"/>
</dbReference>
<feature type="domain" description="PLD phosphodiesterase" evidence="1">
    <location>
        <begin position="220"/>
        <end position="251"/>
    </location>
</feature>
<keyword evidence="4" id="KW-0547">Nucleotide-binding</keyword>
<dbReference type="GO" id="GO:0005524">
    <property type="term" value="F:ATP binding"/>
    <property type="evidence" value="ECO:0007669"/>
    <property type="project" value="InterPro"/>
</dbReference>
<dbReference type="GO" id="GO:0003677">
    <property type="term" value="F:DNA binding"/>
    <property type="evidence" value="ECO:0007669"/>
    <property type="project" value="InterPro"/>
</dbReference>
<dbReference type="InterPro" id="IPR052511">
    <property type="entry name" value="ATP-dep_Helicase"/>
</dbReference>
<reference evidence="4 5" key="1">
    <citation type="submission" date="2016-11" db="EMBL/GenBank/DDBJ databases">
        <authorList>
            <person name="Jaros S."/>
            <person name="Januszkiewicz K."/>
            <person name="Wedrychowicz H."/>
        </authorList>
    </citation>
    <scope>NUCLEOTIDE SEQUENCE [LARGE SCALE GENOMIC DNA]</scope>
    <source>
        <strain evidence="4 5">DSM 3089</strain>
    </source>
</reference>
<dbReference type="InterPro" id="IPR001736">
    <property type="entry name" value="PLipase_D/transphosphatidylase"/>
</dbReference>
<dbReference type="Pfam" id="PF04851">
    <property type="entry name" value="ResIII"/>
    <property type="match status" value="1"/>
</dbReference>
<evidence type="ECO:0000313" key="4">
    <source>
        <dbReference type="EMBL" id="SHI07253.1"/>
    </source>
</evidence>
<dbReference type="CDD" id="cd18799">
    <property type="entry name" value="SF2_C_EcoAI-like"/>
    <property type="match status" value="1"/>
</dbReference>
<gene>
    <name evidence="4" type="ORF">SAMN02745196_02678</name>
</gene>
<accession>A0A1M5Y6Y8</accession>
<keyword evidence="4" id="KW-0347">Helicase</keyword>
<dbReference type="Pfam" id="PF13091">
    <property type="entry name" value="PLDc_2"/>
    <property type="match status" value="1"/>
</dbReference>
<keyword evidence="5" id="KW-1185">Reference proteome</keyword>
<dbReference type="Pfam" id="PF00271">
    <property type="entry name" value="Helicase_C"/>
    <property type="match status" value="1"/>
</dbReference>
<keyword evidence="4" id="KW-0067">ATP-binding</keyword>
<dbReference type="InterPro" id="IPR001650">
    <property type="entry name" value="Helicase_C-like"/>
</dbReference>
<dbReference type="CDD" id="cd09203">
    <property type="entry name" value="PLDc_N_DEXD_b1"/>
    <property type="match status" value="1"/>
</dbReference>
<evidence type="ECO:0000313" key="5">
    <source>
        <dbReference type="Proteomes" id="UP000184526"/>
    </source>
</evidence>
<dbReference type="Proteomes" id="UP000184526">
    <property type="component" value="Unassembled WGS sequence"/>
</dbReference>
<evidence type="ECO:0000259" key="3">
    <source>
        <dbReference type="PROSITE" id="PS51194"/>
    </source>
</evidence>
<dbReference type="InterPro" id="IPR014001">
    <property type="entry name" value="Helicase_ATP-bd"/>
</dbReference>
<dbReference type="InterPro" id="IPR027417">
    <property type="entry name" value="P-loop_NTPase"/>
</dbReference>
<dbReference type="RefSeq" id="WP_072832510.1">
    <property type="nucleotide sequence ID" value="NZ_FQXP01000011.1"/>
</dbReference>
<dbReference type="PANTHER" id="PTHR47962">
    <property type="entry name" value="ATP-DEPENDENT HELICASE LHR-RELATED-RELATED"/>
    <property type="match status" value="1"/>
</dbReference>
<dbReference type="InterPro" id="IPR025202">
    <property type="entry name" value="PLD-like_dom"/>
</dbReference>
<organism evidence="4 5">
    <name type="scientific">Clostridium collagenovorans DSM 3089</name>
    <dbReference type="NCBI Taxonomy" id="1121306"/>
    <lineage>
        <taxon>Bacteria</taxon>
        <taxon>Bacillati</taxon>
        <taxon>Bacillota</taxon>
        <taxon>Clostridia</taxon>
        <taxon>Eubacteriales</taxon>
        <taxon>Clostridiaceae</taxon>
        <taxon>Clostridium</taxon>
    </lineage>
</organism>
<dbReference type="OrthoDB" id="9802848at2"/>
<dbReference type="PANTHER" id="PTHR47962:SF7">
    <property type="entry name" value="MITOCHONDRIAL ATP-DEPENDENT HELICASE IRC3-RELATED"/>
    <property type="match status" value="1"/>
</dbReference>
<dbReference type="SMART" id="SM00487">
    <property type="entry name" value="DEXDc"/>
    <property type="match status" value="1"/>
</dbReference>
<dbReference type="SMART" id="SM00490">
    <property type="entry name" value="HELICc"/>
    <property type="match status" value="1"/>
</dbReference>
<dbReference type="InterPro" id="IPR006935">
    <property type="entry name" value="Helicase/UvrB_N"/>
</dbReference>
<feature type="domain" description="Helicase ATP-binding" evidence="2">
    <location>
        <begin position="339"/>
        <end position="496"/>
    </location>
</feature>
<dbReference type="GO" id="GO:0016887">
    <property type="term" value="F:ATP hydrolysis activity"/>
    <property type="evidence" value="ECO:0007669"/>
    <property type="project" value="TreeGrafter"/>
</dbReference>
<evidence type="ECO:0000259" key="2">
    <source>
        <dbReference type="PROSITE" id="PS51192"/>
    </source>
</evidence>
<keyword evidence="4" id="KW-0378">Hydrolase</keyword>
<proteinExistence type="predicted"/>
<dbReference type="EMBL" id="FQXP01000011">
    <property type="protein sequence ID" value="SHI07253.1"/>
    <property type="molecule type" value="Genomic_DNA"/>
</dbReference>
<dbReference type="SUPFAM" id="SSF52540">
    <property type="entry name" value="P-loop containing nucleoside triphosphate hydrolases"/>
    <property type="match status" value="1"/>
</dbReference>
<dbReference type="AlphaFoldDB" id="A0A1M5Y6Y8"/>
<dbReference type="InterPro" id="IPR021835">
    <property type="entry name" value="DUF3427"/>
</dbReference>
<dbReference type="PROSITE" id="PS51194">
    <property type="entry name" value="HELICASE_CTER"/>
    <property type="match status" value="1"/>
</dbReference>
<dbReference type="Pfam" id="PF11907">
    <property type="entry name" value="DUF3427"/>
    <property type="match status" value="1"/>
</dbReference>
<name>A0A1M5Y6Y8_9CLOT</name>
<sequence>MKEGLYEQVINQDIIEKLNTLEKESFIINKADIDKEEAKAILSQYIAQVIRKSLNYIRDKEKEDSEKLLKQIEACNEIINILSKVSDEEDIKKYNIDENGEMLVALYSKVNNKRALSKNSVIRPVTPLSQSSLFTGASKEPNMLGELNKEIVSCDSIDLLVSFVKWSGIRCIIESLREATENNKKLRIITTSYMGATDFKAIQELSKLPNTEIKISYDTDRTRLHAKAYMFKRETGFTTAYIGSSNISNAALTSGLEWNIKITEQDSFDIIKKFEATFESYWYDSEFITYSGSDDDIRRLQSSLKRKSISELNDSEFNFTFDIKPYSFQKEILEKLKVERELFNKNRNLVIAATGVGKTVISAFDYKDFCEGNRGKRNRLLFVAHREEILKQSRDTFRGILKDNNFGELMVGGRNPDSLEHLFVSVQSLNSKDLCEITSKDYYDFIIVDEFHHAAAPSYQRLLSYYEPKILLGLTATPERADGKDVFEYFDDRISAEIRLPEAIDRKLLSPFQYFCVTDSVDLSKLKWSRKGYEIRELDNLYTNNDLRSNQIITSLNKYVTEMDRVVGLGFCAGVDHAEYMANYFNKNGISSLALHGKSSDEDRNDAKRKLVNGDIKFIFVVDIYNEGVDIPEVNTILFLRPTESLTVFLQQLGRGLRLSEGKECLTVLDFVGQAHKNYNFEDKFKALIGKTNHSVKNYIENGFLTLPKGCYIQLEKEAKGYILRNIKSAVNNKSNLINKIKTFSSDTGLELTLEKFLAYNSISLVDFYGKSGDRSFSRLSVLAGVRENFIEESEEKITNKLKNLFFINSRRFIGFMVKVIKDYENISLTNFNEEEKLMLNMMYYTFYNNSPDKEGLTSLDDGINNLLKNKVMMNEVCDILNYNYNNLEFIDKNVNLGFNCPLDLHCDYSRDMIMAAFGYFNENKKPAFREGVKCFEDKKIDIFFITLNKSDKDFSPSTLYEDYAINESLFHWQSQSTTSVESATGQRYINHVAKGSKIAIFVREGKMRNGITSTYTYLGTCKYRSHRGSKPISFVWELHEKIPARMINEANKTIII</sequence>
<dbReference type="Gene3D" id="3.40.50.300">
    <property type="entry name" value="P-loop containing nucleotide triphosphate hydrolases"/>
    <property type="match status" value="2"/>
</dbReference>
<dbReference type="CDD" id="cd18032">
    <property type="entry name" value="DEXHc_RE_I_III_res"/>
    <property type="match status" value="1"/>
</dbReference>